<dbReference type="Gene3D" id="1.10.30.10">
    <property type="entry name" value="High mobility group box domain"/>
    <property type="match status" value="1"/>
</dbReference>
<feature type="region of interest" description="Disordered" evidence="2">
    <location>
        <begin position="1"/>
        <end position="97"/>
    </location>
</feature>
<dbReference type="CDD" id="cd00084">
    <property type="entry name" value="HMG-box_SF"/>
    <property type="match status" value="1"/>
</dbReference>
<dbReference type="InterPro" id="IPR036910">
    <property type="entry name" value="HMG_box_dom_sf"/>
</dbReference>
<feature type="region of interest" description="Disordered" evidence="2">
    <location>
        <begin position="112"/>
        <end position="194"/>
    </location>
</feature>
<accession>A0A8D8ZRU1</accession>
<evidence type="ECO:0000256" key="2">
    <source>
        <dbReference type="SAM" id="MobiDB-lite"/>
    </source>
</evidence>
<keyword evidence="1" id="KW-0539">Nucleus</keyword>
<keyword evidence="1" id="KW-0238">DNA-binding</keyword>
<evidence type="ECO:0000256" key="1">
    <source>
        <dbReference type="PROSITE-ProRule" id="PRU00267"/>
    </source>
</evidence>
<feature type="compositionally biased region" description="Basic and acidic residues" evidence="2">
    <location>
        <begin position="1"/>
        <end position="10"/>
    </location>
</feature>
<dbReference type="PANTHER" id="PTHR46584:SF1">
    <property type="entry name" value="HMG DOMAIN-CONTAINING PROTEIN 4"/>
    <property type="match status" value="1"/>
</dbReference>
<feature type="DNA-binding region" description="HMG box" evidence="1">
    <location>
        <begin position="195"/>
        <end position="263"/>
    </location>
</feature>
<feature type="compositionally biased region" description="Polar residues" evidence="2">
    <location>
        <begin position="112"/>
        <end position="126"/>
    </location>
</feature>
<organism evidence="4">
    <name type="scientific">Cacopsylla melanoneura</name>
    <dbReference type="NCBI Taxonomy" id="428564"/>
    <lineage>
        <taxon>Eukaryota</taxon>
        <taxon>Metazoa</taxon>
        <taxon>Ecdysozoa</taxon>
        <taxon>Arthropoda</taxon>
        <taxon>Hexapoda</taxon>
        <taxon>Insecta</taxon>
        <taxon>Pterygota</taxon>
        <taxon>Neoptera</taxon>
        <taxon>Paraneoptera</taxon>
        <taxon>Hemiptera</taxon>
        <taxon>Sternorrhyncha</taxon>
        <taxon>Psylloidea</taxon>
        <taxon>Psyllidae</taxon>
        <taxon>Psyllinae</taxon>
        <taxon>Cacopsylla</taxon>
    </lineage>
</organism>
<feature type="compositionally biased region" description="Basic residues" evidence="2">
    <location>
        <begin position="176"/>
        <end position="194"/>
    </location>
</feature>
<dbReference type="SUPFAM" id="SSF47095">
    <property type="entry name" value="HMG-box"/>
    <property type="match status" value="1"/>
</dbReference>
<dbReference type="SMART" id="SM00398">
    <property type="entry name" value="HMG"/>
    <property type="match status" value="1"/>
</dbReference>
<name>A0A8D8ZRU1_9HEMI</name>
<sequence length="403" mass="44817">MEKKKSKPEGELEVTGVSRSGRVRKKSSKLVDFESSDDVVQEKRTYNKNMPGGTPVKRGRPPSQNSPLKHFNTSHGNIPPQYQQNLLESPQDPSMSGHHVLIKDEMNISDISDSELYNASQAMGSNTEEDFGDPDSSLDAESIGSADLADNLLIDEDELSQEEIQKPMFTPEGKPLPKKRGPKPGKRKNERKDKGKSRFTAYMLWAKEVRQKVINTEPDMDFSQVSKRLGELWHTVPFNEKYGFKRQADRLAAKYSQSLNKKKTSVQKTKSTYVPHGRVGRPPLNKQTVEAVIEKRPSPTPAPRIPLVKPSLPADLFKVTGTQPLDISAHLRLLGDNLTIIGERLRDTQILAVSGGMSLLLDSFLCALGPLLCLTQQIPEENGCPSETLSHILDNIAYIMPGL</sequence>
<dbReference type="AlphaFoldDB" id="A0A8D8ZRU1"/>
<dbReference type="InterPro" id="IPR009071">
    <property type="entry name" value="HMG_box_dom"/>
</dbReference>
<feature type="domain" description="HMG box" evidence="3">
    <location>
        <begin position="195"/>
        <end position="263"/>
    </location>
</feature>
<dbReference type="EMBL" id="HBUF01374370">
    <property type="protein sequence ID" value="CAG6727598.1"/>
    <property type="molecule type" value="Transcribed_RNA"/>
</dbReference>
<dbReference type="InterPro" id="IPR042477">
    <property type="entry name" value="HMGXB4"/>
</dbReference>
<feature type="compositionally biased region" description="Acidic residues" evidence="2">
    <location>
        <begin position="127"/>
        <end position="138"/>
    </location>
</feature>
<dbReference type="PROSITE" id="PS50118">
    <property type="entry name" value="HMG_BOX_2"/>
    <property type="match status" value="1"/>
</dbReference>
<dbReference type="GO" id="GO:0005634">
    <property type="term" value="C:nucleus"/>
    <property type="evidence" value="ECO:0007669"/>
    <property type="project" value="UniProtKB-UniRule"/>
</dbReference>
<protein>
    <submittedName>
        <fullName evidence="4">HMG domain-containing protein 4</fullName>
    </submittedName>
</protein>
<dbReference type="EMBL" id="HBUF01527723">
    <property type="protein sequence ID" value="CAG6750756.1"/>
    <property type="molecule type" value="Transcribed_RNA"/>
</dbReference>
<reference evidence="4" key="1">
    <citation type="submission" date="2021-05" db="EMBL/GenBank/DDBJ databases">
        <authorList>
            <person name="Alioto T."/>
            <person name="Alioto T."/>
            <person name="Gomez Garrido J."/>
        </authorList>
    </citation>
    <scope>NUCLEOTIDE SEQUENCE</scope>
</reference>
<dbReference type="PANTHER" id="PTHR46584">
    <property type="entry name" value="HMG DOMAIN-CONTAINING PROTEIN 4"/>
    <property type="match status" value="1"/>
</dbReference>
<evidence type="ECO:0000313" key="4">
    <source>
        <dbReference type="EMBL" id="CAG6750756.1"/>
    </source>
</evidence>
<proteinExistence type="predicted"/>
<feature type="compositionally biased region" description="Polar residues" evidence="2">
    <location>
        <begin position="62"/>
        <end position="94"/>
    </location>
</feature>
<evidence type="ECO:0000259" key="3">
    <source>
        <dbReference type="PROSITE" id="PS50118"/>
    </source>
</evidence>
<dbReference type="Pfam" id="PF00505">
    <property type="entry name" value="HMG_box"/>
    <property type="match status" value="1"/>
</dbReference>
<dbReference type="GO" id="GO:0003677">
    <property type="term" value="F:DNA binding"/>
    <property type="evidence" value="ECO:0007669"/>
    <property type="project" value="UniProtKB-UniRule"/>
</dbReference>